<dbReference type="OrthoDB" id="3009728at2759"/>
<proteinExistence type="predicted"/>
<comment type="caution">
    <text evidence="2">The sequence shown here is derived from an EMBL/GenBank/DDBJ whole genome shotgun (WGS) entry which is preliminary data.</text>
</comment>
<feature type="non-terminal residue" evidence="2">
    <location>
        <position position="1"/>
    </location>
</feature>
<evidence type="ECO:0000313" key="3">
    <source>
        <dbReference type="Proteomes" id="UP000730481"/>
    </source>
</evidence>
<evidence type="ECO:0000313" key="2">
    <source>
        <dbReference type="EMBL" id="KAF4331754.1"/>
    </source>
</evidence>
<reference evidence="2" key="1">
    <citation type="journal article" date="2017" name="Mycologia">
        <title>Fusarium algeriense, sp. nov., a novel toxigenic crown rot pathogen of durum wheat from Algeria is nested in the Fusarium burgessii species complex.</title>
        <authorList>
            <person name="Laraba I."/>
            <person name="Keddad A."/>
            <person name="Boureghda H."/>
            <person name="Abdallah N."/>
            <person name="Vaughan M.M."/>
            <person name="Proctor R.H."/>
            <person name="Busman M."/>
            <person name="O'Donnell K."/>
        </authorList>
    </citation>
    <scope>NUCLEOTIDE SEQUENCE</scope>
    <source>
        <strain evidence="2">NRRL 25174</strain>
    </source>
</reference>
<dbReference type="EMBL" id="PVQB02001435">
    <property type="protein sequence ID" value="KAF4331754.1"/>
    <property type="molecule type" value="Genomic_DNA"/>
</dbReference>
<sequence length="245" mass="27459">MRSQAFIAGILALLANARQAAADSPGQFHQFFPSWNDWLLAIIDKHCRPEREAYAEQSGLRPSFSFANCILQQMDEAPKVEMGAAALLLGLLPTILQSIGPSVDEITILAMRRPVLAFILSFGMPFVRLDRSPLAYLEHLKEPFEVDLIRSLVEMGRWPCVLVTIVEYLLAAAATANIFWLVHQLAFQSVSISSIAIKTFLPETLAYSLRKTPLDKQVADRKRTWIQTIGAEFIPCAWNSPLYIE</sequence>
<keyword evidence="3" id="KW-1185">Reference proteome</keyword>
<name>A0A9P5DR33_9HYPO</name>
<protein>
    <submittedName>
        <fullName evidence="2">Uncharacterized protein</fullName>
    </submittedName>
</protein>
<feature type="signal peptide" evidence="1">
    <location>
        <begin position="1"/>
        <end position="22"/>
    </location>
</feature>
<gene>
    <name evidence="2" type="ORF">FBEOM_14477</name>
</gene>
<evidence type="ECO:0000256" key="1">
    <source>
        <dbReference type="SAM" id="SignalP"/>
    </source>
</evidence>
<feature type="chain" id="PRO_5040285243" evidence="1">
    <location>
        <begin position="23"/>
        <end position="245"/>
    </location>
</feature>
<reference evidence="2" key="2">
    <citation type="submission" date="2020-02" db="EMBL/GenBank/DDBJ databases">
        <title>Identification and distribution of gene clusters putatively required for synthesis of sphingolipid metabolism inhibitors in phylogenetically diverse species of the filamentous fungus Fusarium.</title>
        <authorList>
            <person name="Kim H.-S."/>
            <person name="Busman M."/>
            <person name="Brown D.W."/>
            <person name="Divon H."/>
            <person name="Uhlig S."/>
            <person name="Proctor R.H."/>
        </authorList>
    </citation>
    <scope>NUCLEOTIDE SEQUENCE</scope>
    <source>
        <strain evidence="2">NRRL 25174</strain>
    </source>
</reference>
<accession>A0A9P5DR33</accession>
<organism evidence="2 3">
    <name type="scientific">Fusarium beomiforme</name>
    <dbReference type="NCBI Taxonomy" id="44412"/>
    <lineage>
        <taxon>Eukaryota</taxon>
        <taxon>Fungi</taxon>
        <taxon>Dikarya</taxon>
        <taxon>Ascomycota</taxon>
        <taxon>Pezizomycotina</taxon>
        <taxon>Sordariomycetes</taxon>
        <taxon>Hypocreomycetidae</taxon>
        <taxon>Hypocreales</taxon>
        <taxon>Nectriaceae</taxon>
        <taxon>Fusarium</taxon>
        <taxon>Fusarium burgessii species complex</taxon>
    </lineage>
</organism>
<dbReference type="AlphaFoldDB" id="A0A9P5DR33"/>
<dbReference type="Proteomes" id="UP000730481">
    <property type="component" value="Unassembled WGS sequence"/>
</dbReference>
<keyword evidence="1" id="KW-0732">Signal</keyword>